<evidence type="ECO:0000313" key="3">
    <source>
        <dbReference type="Proteomes" id="UP000184292"/>
    </source>
</evidence>
<reference evidence="2 3" key="1">
    <citation type="submission" date="2016-11" db="EMBL/GenBank/DDBJ databases">
        <authorList>
            <person name="Jaros S."/>
            <person name="Januszkiewicz K."/>
            <person name="Wedrychowicz H."/>
        </authorList>
    </citation>
    <scope>NUCLEOTIDE SEQUENCE [LARGE SCALE GENOMIC DNA]</scope>
    <source>
        <strain evidence="2 3">DSM 100565</strain>
    </source>
</reference>
<keyword evidence="3" id="KW-1185">Reference proteome</keyword>
<feature type="region of interest" description="Disordered" evidence="1">
    <location>
        <begin position="21"/>
        <end position="42"/>
    </location>
</feature>
<evidence type="ECO:0000256" key="1">
    <source>
        <dbReference type="SAM" id="MobiDB-lite"/>
    </source>
</evidence>
<organism evidence="2 3">
    <name type="scientific">Wenxinia saemankumensis</name>
    <dbReference type="NCBI Taxonomy" id="1447782"/>
    <lineage>
        <taxon>Bacteria</taxon>
        <taxon>Pseudomonadati</taxon>
        <taxon>Pseudomonadota</taxon>
        <taxon>Alphaproteobacteria</taxon>
        <taxon>Rhodobacterales</taxon>
        <taxon>Roseobacteraceae</taxon>
        <taxon>Wenxinia</taxon>
    </lineage>
</organism>
<name>A0A1M6F076_9RHOB</name>
<evidence type="ECO:0000313" key="2">
    <source>
        <dbReference type="EMBL" id="SHI91065.1"/>
    </source>
</evidence>
<dbReference type="STRING" id="1447782.SAMN05444417_2277"/>
<feature type="compositionally biased region" description="Basic and acidic residues" evidence="1">
    <location>
        <begin position="26"/>
        <end position="42"/>
    </location>
</feature>
<accession>A0A1M6F076</accession>
<dbReference type="Proteomes" id="UP000184292">
    <property type="component" value="Unassembled WGS sequence"/>
</dbReference>
<dbReference type="RefSeq" id="WP_139300536.1">
    <property type="nucleotide sequence ID" value="NZ_FQYO01000003.1"/>
</dbReference>
<dbReference type="EMBL" id="FQYO01000003">
    <property type="protein sequence ID" value="SHI91065.1"/>
    <property type="molecule type" value="Genomic_DNA"/>
</dbReference>
<dbReference type="AlphaFoldDB" id="A0A1M6F076"/>
<protein>
    <submittedName>
        <fullName evidence="2">Phage tail assembly chaperone protein, TAC</fullName>
    </submittedName>
</protein>
<sequence length="42" mass="4814">MTPEEASLWVESWNAAQRAAAGEVEPMSRDRLHELKDQYPDV</sequence>
<dbReference type="OrthoDB" id="7582980at2"/>
<proteinExistence type="predicted"/>
<gene>
    <name evidence="2" type="ORF">SAMN05444417_2277</name>
</gene>